<gene>
    <name evidence="2" type="ORF">SPSIL_057690</name>
</gene>
<evidence type="ECO:0000256" key="1">
    <source>
        <dbReference type="SAM" id="MobiDB-lite"/>
    </source>
</evidence>
<dbReference type="Proteomes" id="UP000216752">
    <property type="component" value="Chromosome"/>
</dbReference>
<evidence type="ECO:0008006" key="4">
    <source>
        <dbReference type="Google" id="ProtNLM"/>
    </source>
</evidence>
<accession>A0ABZ3IUY1</accession>
<name>A0ABZ3IUY1_9FIRM</name>
<sequence length="55" mass="6141">MDVSRRLGHSKPSHTLDLYGHAMPGKDDEIAGQIAEIYNLPDKKKKPPAEKPDDE</sequence>
<organism evidence="2 3">
    <name type="scientific">Sporomusa silvacetica DSM 10669</name>
    <dbReference type="NCBI Taxonomy" id="1123289"/>
    <lineage>
        <taxon>Bacteria</taxon>
        <taxon>Bacillati</taxon>
        <taxon>Bacillota</taxon>
        <taxon>Negativicutes</taxon>
        <taxon>Selenomonadales</taxon>
        <taxon>Sporomusaceae</taxon>
        <taxon>Sporomusa</taxon>
    </lineage>
</organism>
<protein>
    <recommendedName>
        <fullName evidence="4">Phage integrase family protein</fullName>
    </recommendedName>
</protein>
<evidence type="ECO:0000313" key="2">
    <source>
        <dbReference type="EMBL" id="XFO69535.1"/>
    </source>
</evidence>
<feature type="region of interest" description="Disordered" evidence="1">
    <location>
        <begin position="1"/>
        <end position="22"/>
    </location>
</feature>
<dbReference type="EMBL" id="CP155573">
    <property type="protein sequence ID" value="XFO69535.1"/>
    <property type="molecule type" value="Genomic_DNA"/>
</dbReference>
<feature type="compositionally biased region" description="Basic residues" evidence="1">
    <location>
        <begin position="1"/>
        <end position="12"/>
    </location>
</feature>
<evidence type="ECO:0000313" key="3">
    <source>
        <dbReference type="Proteomes" id="UP000216752"/>
    </source>
</evidence>
<proteinExistence type="predicted"/>
<reference evidence="2" key="1">
    <citation type="submission" date="2024-05" db="EMBL/GenBank/DDBJ databases">
        <title>Isolation and characterization of Sporomusa carbonis sp. nov., a carboxydotrophic hydrogenogen in the genus of Sporomusa isolated from a charcoal burning pile.</title>
        <authorList>
            <person name="Boeer T."/>
            <person name="Rosenbaum F."/>
            <person name="Eysell L."/>
            <person name="Mueller V."/>
            <person name="Daniel R."/>
            <person name="Poehlein A."/>
        </authorList>
    </citation>
    <scope>NUCLEOTIDE SEQUENCE [LARGE SCALE GENOMIC DNA]</scope>
    <source>
        <strain evidence="2">DSM 10669</strain>
    </source>
</reference>
<keyword evidence="3" id="KW-1185">Reference proteome</keyword>